<dbReference type="HAMAP" id="MF_01914">
    <property type="entry name" value="LPS_assembly_LptA"/>
    <property type="match status" value="1"/>
</dbReference>
<evidence type="ECO:0000256" key="2">
    <source>
        <dbReference type="ARBA" id="ARBA00022729"/>
    </source>
</evidence>
<dbReference type="InterPro" id="IPR005653">
    <property type="entry name" value="OstA-like_N"/>
</dbReference>
<sequence length="183" mass="19831" precursor="true">MNCHLRNKPRLLRRIAGAALLVLAANAQAFDLNSDRPIKVSADQARLDDAKGTAIYTGDVVVRQDGTELTADKVVLYRENGVLNRIEAYGKPAHYVQPQTADTAKTDAEAMTIIYAAGDNRITFIDKAVIHQAGNIFKGEEINYDTATRVVTASGSRDGSNQDGRVEMVIQPRQKASSGETGD</sequence>
<keyword evidence="3 4" id="KW-0574">Periplasm</keyword>
<comment type="function">
    <text evidence="4">Involved in the assembly of lipopolysaccharide (LPS). Required for the translocation of LPS from the inner membrane to the outer membrane. May form a bridge between the inner membrane and the outer membrane, via interactions with LptC and LptD, thereby facilitating LPS transfer across the periplasm.</text>
</comment>
<dbReference type="InterPro" id="IPR014340">
    <property type="entry name" value="LptA"/>
</dbReference>
<evidence type="ECO:0000313" key="7">
    <source>
        <dbReference type="EMBL" id="TBW56808.1"/>
    </source>
</evidence>
<feature type="chain" id="PRO_5044916112" description="Lipopolysaccharide export system protein LptA" evidence="4">
    <location>
        <begin position="30"/>
        <end position="183"/>
    </location>
</feature>
<comment type="subunit">
    <text evidence="4">Component of the lipopolysaccharide transport and assembly complex.</text>
</comment>
<keyword evidence="8" id="KW-1185">Reference proteome</keyword>
<proteinExistence type="inferred from homology"/>
<feature type="compositionally biased region" description="Polar residues" evidence="5">
    <location>
        <begin position="174"/>
        <end position="183"/>
    </location>
</feature>
<comment type="caution">
    <text evidence="7">The sequence shown here is derived from an EMBL/GenBank/DDBJ whole genome shotgun (WGS) entry which is preliminary data.</text>
</comment>
<gene>
    <name evidence="4 7" type="primary">lptA</name>
    <name evidence="7" type="ORF">EZI54_07600</name>
</gene>
<dbReference type="EMBL" id="SJDL01000009">
    <property type="protein sequence ID" value="TBW56808.1"/>
    <property type="molecule type" value="Genomic_DNA"/>
</dbReference>
<dbReference type="RefSeq" id="WP_131480655.1">
    <property type="nucleotide sequence ID" value="NZ_SJDL01000009.1"/>
</dbReference>
<keyword evidence="2 4" id="KW-0732">Signal</keyword>
<feature type="signal peptide" evidence="4">
    <location>
        <begin position="1"/>
        <end position="29"/>
    </location>
</feature>
<evidence type="ECO:0000259" key="6">
    <source>
        <dbReference type="Pfam" id="PF03968"/>
    </source>
</evidence>
<dbReference type="PANTHER" id="PTHR36504:SF1">
    <property type="entry name" value="LIPOPOLYSACCHARIDE EXPORT SYSTEM PROTEIN LPTA"/>
    <property type="match status" value="1"/>
</dbReference>
<dbReference type="InterPro" id="IPR052037">
    <property type="entry name" value="LPS_export_LptA"/>
</dbReference>
<dbReference type="Pfam" id="PF03968">
    <property type="entry name" value="LptD_N"/>
    <property type="match status" value="1"/>
</dbReference>
<dbReference type="Gene3D" id="2.60.450.10">
    <property type="entry name" value="Lipopolysaccharide (LPS) transport protein A like domain"/>
    <property type="match status" value="1"/>
</dbReference>
<dbReference type="Proteomes" id="UP000313645">
    <property type="component" value="Unassembled WGS sequence"/>
</dbReference>
<name>A0ABY1ZM37_9GAMM</name>
<accession>A0ABY1ZM37</accession>
<evidence type="ECO:0000313" key="8">
    <source>
        <dbReference type="Proteomes" id="UP000313645"/>
    </source>
</evidence>
<protein>
    <recommendedName>
        <fullName evidence="4">Lipopolysaccharide export system protein LptA</fullName>
    </recommendedName>
</protein>
<dbReference type="PANTHER" id="PTHR36504">
    <property type="entry name" value="LIPOPOLYSACCHARIDE EXPORT SYSTEM PROTEIN LPTA"/>
    <property type="match status" value="1"/>
</dbReference>
<feature type="domain" description="Organic solvent tolerance-like N-terminal" evidence="6">
    <location>
        <begin position="39"/>
        <end position="148"/>
    </location>
</feature>
<evidence type="ECO:0000256" key="1">
    <source>
        <dbReference type="ARBA" id="ARBA00022448"/>
    </source>
</evidence>
<comment type="similarity">
    <text evidence="4">Belongs to the LptA family.</text>
</comment>
<feature type="region of interest" description="Disordered" evidence="5">
    <location>
        <begin position="153"/>
        <end position="183"/>
    </location>
</feature>
<reference evidence="7 8" key="1">
    <citation type="submission" date="2019-02" db="EMBL/GenBank/DDBJ databases">
        <title>Marinobacter halodurans sp. nov., a marine bacterium isolated from sea tidal flat.</title>
        <authorList>
            <person name="Yoo Y."/>
            <person name="Lee D.W."/>
            <person name="Kim B.S."/>
            <person name="Kim J.-J."/>
        </authorList>
    </citation>
    <scope>NUCLEOTIDE SEQUENCE [LARGE SCALE GENOMIC DNA]</scope>
    <source>
        <strain evidence="7 8">YJ-S3-2</strain>
    </source>
</reference>
<evidence type="ECO:0000256" key="5">
    <source>
        <dbReference type="SAM" id="MobiDB-lite"/>
    </source>
</evidence>
<organism evidence="7 8">
    <name type="scientific">Marinobacter halodurans</name>
    <dbReference type="NCBI Taxonomy" id="2528979"/>
    <lineage>
        <taxon>Bacteria</taxon>
        <taxon>Pseudomonadati</taxon>
        <taxon>Pseudomonadota</taxon>
        <taxon>Gammaproteobacteria</taxon>
        <taxon>Pseudomonadales</taxon>
        <taxon>Marinobacteraceae</taxon>
        <taxon>Marinobacter</taxon>
    </lineage>
</organism>
<feature type="compositionally biased region" description="Polar residues" evidence="5">
    <location>
        <begin position="153"/>
        <end position="163"/>
    </location>
</feature>
<evidence type="ECO:0000256" key="4">
    <source>
        <dbReference type="HAMAP-Rule" id="MF_01914"/>
    </source>
</evidence>
<keyword evidence="1 4" id="KW-0813">Transport</keyword>
<comment type="subcellular location">
    <subcellularLocation>
        <location evidence="4">Periplasm</location>
    </subcellularLocation>
</comment>
<dbReference type="NCBIfam" id="TIGR03002">
    <property type="entry name" value="outer_YhbN_LptA"/>
    <property type="match status" value="1"/>
</dbReference>
<evidence type="ECO:0000256" key="3">
    <source>
        <dbReference type="ARBA" id="ARBA00022764"/>
    </source>
</evidence>